<sequence>MYANEPNRKQIAPAALPSIIKSLECAMGKIMEQGPVLIITFQARVVMVIRSAKGEGVDGDL</sequence>
<gene>
    <name evidence="1" type="ORF">P4O66_014698</name>
</gene>
<comment type="caution">
    <text evidence="1">The sequence shown here is derived from an EMBL/GenBank/DDBJ whole genome shotgun (WGS) entry which is preliminary data.</text>
</comment>
<dbReference type="AlphaFoldDB" id="A0AAD9DS95"/>
<dbReference type="Proteomes" id="UP001239994">
    <property type="component" value="Unassembled WGS sequence"/>
</dbReference>
<accession>A0AAD9DS95</accession>
<protein>
    <submittedName>
        <fullName evidence="1">Uncharacterized protein</fullName>
    </submittedName>
</protein>
<evidence type="ECO:0000313" key="2">
    <source>
        <dbReference type="Proteomes" id="UP001239994"/>
    </source>
</evidence>
<keyword evidence="2" id="KW-1185">Reference proteome</keyword>
<name>A0AAD9DS95_9TELE</name>
<proteinExistence type="predicted"/>
<reference evidence="1" key="1">
    <citation type="submission" date="2023-03" db="EMBL/GenBank/DDBJ databases">
        <title>Electrophorus voltai genome.</title>
        <authorList>
            <person name="Bian C."/>
        </authorList>
    </citation>
    <scope>NUCLEOTIDE SEQUENCE</scope>
    <source>
        <strain evidence="1">CB-2022</strain>
        <tissue evidence="1">Muscle</tissue>
    </source>
</reference>
<evidence type="ECO:0000313" key="1">
    <source>
        <dbReference type="EMBL" id="KAK1790849.1"/>
    </source>
</evidence>
<dbReference type="SUPFAM" id="SSF54427">
    <property type="entry name" value="NTF2-like"/>
    <property type="match status" value="1"/>
</dbReference>
<organism evidence="1 2">
    <name type="scientific">Electrophorus voltai</name>
    <dbReference type="NCBI Taxonomy" id="2609070"/>
    <lineage>
        <taxon>Eukaryota</taxon>
        <taxon>Metazoa</taxon>
        <taxon>Chordata</taxon>
        <taxon>Craniata</taxon>
        <taxon>Vertebrata</taxon>
        <taxon>Euteleostomi</taxon>
        <taxon>Actinopterygii</taxon>
        <taxon>Neopterygii</taxon>
        <taxon>Teleostei</taxon>
        <taxon>Ostariophysi</taxon>
        <taxon>Gymnotiformes</taxon>
        <taxon>Gymnotoidei</taxon>
        <taxon>Gymnotidae</taxon>
        <taxon>Electrophorus</taxon>
    </lineage>
</organism>
<dbReference type="InterPro" id="IPR032710">
    <property type="entry name" value="NTF2-like_dom_sf"/>
</dbReference>
<dbReference type="EMBL" id="JAROKS010000021">
    <property type="protein sequence ID" value="KAK1790849.1"/>
    <property type="molecule type" value="Genomic_DNA"/>
</dbReference>
<feature type="non-terminal residue" evidence="1">
    <location>
        <position position="1"/>
    </location>
</feature>
<dbReference type="Gene3D" id="3.10.450.240">
    <property type="match status" value="1"/>
</dbReference>